<keyword evidence="3" id="KW-0560">Oxidoreductase</keyword>
<feature type="transmembrane region" description="Helical" evidence="1">
    <location>
        <begin position="225"/>
        <end position="244"/>
    </location>
</feature>
<evidence type="ECO:0000259" key="2">
    <source>
        <dbReference type="PROSITE" id="PS51725"/>
    </source>
</evidence>
<dbReference type="EMBL" id="JAVMIP010000006">
    <property type="protein sequence ID" value="MDS3860824.1"/>
    <property type="molecule type" value="Genomic_DNA"/>
</dbReference>
<dbReference type="PANTHER" id="PTHR40057">
    <property type="entry name" value="SLR1162 PROTEIN"/>
    <property type="match status" value="1"/>
</dbReference>
<dbReference type="GO" id="GO:0004497">
    <property type="term" value="F:monooxygenase activity"/>
    <property type="evidence" value="ECO:0007669"/>
    <property type="project" value="UniProtKB-KW"/>
</dbReference>
<evidence type="ECO:0000313" key="4">
    <source>
        <dbReference type="Proteomes" id="UP001268256"/>
    </source>
</evidence>
<reference evidence="4" key="1">
    <citation type="submission" date="2023-07" db="EMBL/GenBank/DDBJ databases">
        <authorList>
            <person name="Luz R."/>
            <person name="Cordeiro R."/>
            <person name="Fonseca A."/>
            <person name="Goncalves V."/>
        </authorList>
    </citation>
    <scope>NUCLEOTIDE SEQUENCE [LARGE SCALE GENOMIC DNA]</scope>
    <source>
        <strain evidence="4">BACA0444</strain>
    </source>
</reference>
<dbReference type="Pfam" id="PF03992">
    <property type="entry name" value="ABM"/>
    <property type="match status" value="2"/>
</dbReference>
<organism evidence="3 4">
    <name type="scientific">Pseudocalidococcus azoricus BACA0444</name>
    <dbReference type="NCBI Taxonomy" id="2918990"/>
    <lineage>
        <taxon>Bacteria</taxon>
        <taxon>Bacillati</taxon>
        <taxon>Cyanobacteriota</taxon>
        <taxon>Cyanophyceae</taxon>
        <taxon>Acaryochloridales</taxon>
        <taxon>Thermosynechococcaceae</taxon>
        <taxon>Pseudocalidococcus</taxon>
        <taxon>Pseudocalidococcus azoricus</taxon>
    </lineage>
</organism>
<feature type="transmembrane region" description="Helical" evidence="1">
    <location>
        <begin position="256"/>
        <end position="274"/>
    </location>
</feature>
<dbReference type="InterPro" id="IPR007138">
    <property type="entry name" value="ABM_dom"/>
</dbReference>
<keyword evidence="1" id="KW-0812">Transmembrane</keyword>
<keyword evidence="3" id="KW-0503">Monooxygenase</keyword>
<dbReference type="AlphaFoldDB" id="A0AAE4FR98"/>
<accession>A0AAE4FR98</accession>
<dbReference type="PANTHER" id="PTHR40057:SF1">
    <property type="entry name" value="SLR1162 PROTEIN"/>
    <property type="match status" value="1"/>
</dbReference>
<name>A0AAE4FR98_9CYAN</name>
<comment type="caution">
    <text evidence="3">The sequence shown here is derived from an EMBL/GenBank/DDBJ whole genome shotgun (WGS) entry which is preliminary data.</text>
</comment>
<dbReference type="InterPro" id="IPR011008">
    <property type="entry name" value="Dimeric_a/b-barrel"/>
</dbReference>
<dbReference type="InterPro" id="IPR038762">
    <property type="entry name" value="ABM_predict"/>
</dbReference>
<sequence length="316" mass="35809">MILPQPTAAAIALISFQIKPGCLDDYQSWQEQVSQTLARYPGFLGHEVLPPRPGIQADWVVIFRFRTLANLEQWLNSAEREALLKTTTDIFIAPAKQQILLTDNRPGQLVSVIFTNRVKPGYEQAFQKWHEKATMVHRQFSGFVSFDCFPPHYDTDHEWVDVVQFDSPDHLNAWLASPQRQKLLKELEPLVESFEVRPVVSSFAGWFPARVNSSTPTPPPPWKQAIAVILCLYPTVMIINLTIAPYFPRPLATSMLLGNIISVGFLTWLGMPFVNQKLQGWLRPQQPSVKTDLVGIITVGLVVGMIWLIFYNLTVS</sequence>
<feature type="transmembrane region" description="Helical" evidence="1">
    <location>
        <begin position="294"/>
        <end position="313"/>
    </location>
</feature>
<dbReference type="Proteomes" id="UP001268256">
    <property type="component" value="Unassembled WGS sequence"/>
</dbReference>
<proteinExistence type="predicted"/>
<evidence type="ECO:0000256" key="1">
    <source>
        <dbReference type="SAM" id="Phobius"/>
    </source>
</evidence>
<protein>
    <submittedName>
        <fullName evidence="3">Antibiotic biosynthesis monooxygenase</fullName>
    </submittedName>
</protein>
<keyword evidence="4" id="KW-1185">Reference proteome</keyword>
<dbReference type="RefSeq" id="WP_322878086.1">
    <property type="nucleotide sequence ID" value="NZ_JAVMIP010000006.1"/>
</dbReference>
<evidence type="ECO:0000313" key="3">
    <source>
        <dbReference type="EMBL" id="MDS3860824.1"/>
    </source>
</evidence>
<dbReference type="PROSITE" id="PS51725">
    <property type="entry name" value="ABM"/>
    <property type="match status" value="1"/>
</dbReference>
<feature type="domain" description="ABM" evidence="2">
    <location>
        <begin position="110"/>
        <end position="200"/>
    </location>
</feature>
<keyword evidence="1" id="KW-1133">Transmembrane helix</keyword>
<dbReference type="SUPFAM" id="SSF54909">
    <property type="entry name" value="Dimeric alpha+beta barrel"/>
    <property type="match status" value="2"/>
</dbReference>
<dbReference type="Gene3D" id="3.30.70.100">
    <property type="match status" value="2"/>
</dbReference>
<gene>
    <name evidence="3" type="ORF">RIF25_08355</name>
</gene>
<keyword evidence="1" id="KW-0472">Membrane</keyword>